<feature type="region of interest" description="Disordered" evidence="1">
    <location>
        <begin position="37"/>
        <end position="145"/>
    </location>
</feature>
<evidence type="ECO:0000256" key="1">
    <source>
        <dbReference type="SAM" id="MobiDB-lite"/>
    </source>
</evidence>
<dbReference type="Pfam" id="PF09538">
    <property type="entry name" value="FYDLN_acid"/>
    <property type="match status" value="1"/>
</dbReference>
<proteinExistence type="predicted"/>
<evidence type="ECO:0000313" key="2">
    <source>
        <dbReference type="EMBL" id="VAV86994.1"/>
    </source>
</evidence>
<sequence>MIDAELGKKLVCPSCSVKFYDLSKDPAECPKCDTIFSAEPILPSKEDRPPATEVKPKAIEEDKKEPKDSKEADEPEVVSLEDLVEEDDDDAEDDELAAVKDVDLGDGDKEEASTGEDDDTFLEIDDGETSNVAEIVGVSSSDEET</sequence>
<accession>A0A3B0R0C4</accession>
<name>A0A3B0R0C4_9ZZZZ</name>
<feature type="compositionally biased region" description="Acidic residues" evidence="1">
    <location>
        <begin position="113"/>
        <end position="128"/>
    </location>
</feature>
<reference evidence="2" key="1">
    <citation type="submission" date="2018-06" db="EMBL/GenBank/DDBJ databases">
        <authorList>
            <person name="Zhirakovskaya E."/>
        </authorList>
    </citation>
    <scope>NUCLEOTIDE SEQUENCE</scope>
</reference>
<feature type="compositionally biased region" description="Basic and acidic residues" evidence="1">
    <location>
        <begin position="97"/>
        <end position="112"/>
    </location>
</feature>
<gene>
    <name evidence="2" type="ORF">MNBD_ALPHA08-903</name>
</gene>
<protein>
    <recommendedName>
        <fullName evidence="3">TIGR02300 family protein</fullName>
    </recommendedName>
</protein>
<feature type="compositionally biased region" description="Acidic residues" evidence="1">
    <location>
        <begin position="82"/>
        <end position="96"/>
    </location>
</feature>
<dbReference type="NCBIfam" id="TIGR02300">
    <property type="entry name" value="FYDLN_acid"/>
    <property type="match status" value="1"/>
</dbReference>
<organism evidence="2">
    <name type="scientific">hydrothermal vent metagenome</name>
    <dbReference type="NCBI Taxonomy" id="652676"/>
    <lineage>
        <taxon>unclassified sequences</taxon>
        <taxon>metagenomes</taxon>
        <taxon>ecological metagenomes</taxon>
    </lineage>
</organism>
<dbReference type="EMBL" id="UOEC01000017">
    <property type="protein sequence ID" value="VAV86994.1"/>
    <property type="molecule type" value="Genomic_DNA"/>
</dbReference>
<feature type="compositionally biased region" description="Basic and acidic residues" evidence="1">
    <location>
        <begin position="44"/>
        <end position="72"/>
    </location>
</feature>
<dbReference type="AlphaFoldDB" id="A0A3B0R0C4"/>
<dbReference type="InterPro" id="IPR012644">
    <property type="entry name" value="CHP02300_FYDLN_acid"/>
</dbReference>
<evidence type="ECO:0008006" key="3">
    <source>
        <dbReference type="Google" id="ProtNLM"/>
    </source>
</evidence>